<dbReference type="InterPro" id="IPR003661">
    <property type="entry name" value="HisK_dim/P_dom"/>
</dbReference>
<dbReference type="GO" id="GO:0005886">
    <property type="term" value="C:plasma membrane"/>
    <property type="evidence" value="ECO:0007669"/>
    <property type="project" value="UniProtKB-SubCell"/>
</dbReference>
<dbReference type="InterPro" id="IPR036890">
    <property type="entry name" value="HATPase_C_sf"/>
</dbReference>
<comment type="subcellular location">
    <subcellularLocation>
        <location evidence="2">Cell membrane</location>
    </subcellularLocation>
</comment>
<keyword evidence="7" id="KW-0902">Two-component regulatory system</keyword>
<protein>
    <recommendedName>
        <fullName evidence="8">Sensor-like histidine kinase SenX3</fullName>
        <ecNumber evidence="3">2.7.13.3</ecNumber>
    </recommendedName>
</protein>
<dbReference type="InterPro" id="IPR050351">
    <property type="entry name" value="BphY/WalK/GraS-like"/>
</dbReference>
<dbReference type="Pfam" id="PF00512">
    <property type="entry name" value="HisKA"/>
    <property type="match status" value="1"/>
</dbReference>
<accession>A0A6N7YRA5</accession>
<feature type="domain" description="Histidine kinase" evidence="9">
    <location>
        <begin position="365"/>
        <end position="574"/>
    </location>
</feature>
<organism evidence="10 11">
    <name type="scientific">Amycolatopsis pithecellobii</name>
    <dbReference type="NCBI Taxonomy" id="664692"/>
    <lineage>
        <taxon>Bacteria</taxon>
        <taxon>Bacillati</taxon>
        <taxon>Actinomycetota</taxon>
        <taxon>Actinomycetes</taxon>
        <taxon>Pseudonocardiales</taxon>
        <taxon>Pseudonocardiaceae</taxon>
        <taxon>Amycolatopsis</taxon>
    </lineage>
</organism>
<dbReference type="PANTHER" id="PTHR42878:SF13">
    <property type="entry name" value="HISTIDINE KINASE"/>
    <property type="match status" value="1"/>
</dbReference>
<dbReference type="PRINTS" id="PR00344">
    <property type="entry name" value="BCTRLSENSOR"/>
</dbReference>
<dbReference type="SUPFAM" id="SSF47384">
    <property type="entry name" value="Homodimeric domain of signal transducing histidine kinase"/>
    <property type="match status" value="1"/>
</dbReference>
<dbReference type="OrthoDB" id="5012372at2"/>
<dbReference type="AlphaFoldDB" id="A0A6N7YRA5"/>
<dbReference type="Gene3D" id="3.30.565.10">
    <property type="entry name" value="Histidine kinase-like ATPase, C-terminal domain"/>
    <property type="match status" value="1"/>
</dbReference>
<dbReference type="SMART" id="SM00388">
    <property type="entry name" value="HisKA"/>
    <property type="match status" value="1"/>
</dbReference>
<keyword evidence="11" id="KW-1185">Reference proteome</keyword>
<dbReference type="PROSITE" id="PS50109">
    <property type="entry name" value="HIS_KIN"/>
    <property type="match status" value="1"/>
</dbReference>
<keyword evidence="6" id="KW-0418">Kinase</keyword>
<evidence type="ECO:0000313" key="11">
    <source>
        <dbReference type="Proteomes" id="UP000440096"/>
    </source>
</evidence>
<keyword evidence="5" id="KW-0808">Transferase</keyword>
<dbReference type="Proteomes" id="UP000440096">
    <property type="component" value="Unassembled WGS sequence"/>
</dbReference>
<dbReference type="GO" id="GO:0007234">
    <property type="term" value="P:osmosensory signaling via phosphorelay pathway"/>
    <property type="evidence" value="ECO:0007669"/>
    <property type="project" value="TreeGrafter"/>
</dbReference>
<sequence length="580" mass="60759">MTSAGNGGAAQLSLLLVTAAELVSSRADGAQYRGRFAELIASVPGVRSVRLAAADETPAGQGIFRIPLPPRAGHPGERDVLLVQPAGMGDRHWIGRAQRERVESVLVFLSRALAVPTLLGSVSGAPVLLVRLTADGWFPCSAHTAELIGGPGDPDRAAGPLTMVHPRDRIVALRAFGTVHSGLSRSASARLRVSGRAGGELSLDVLFLDLRSVPGIDGIVVAGHDVTQARADHSAVRELLFRLPQAAFIAGNGGTVAIANAALAQLTGTRAQDWTGASEERVLRTVSASCLDERDAYNRLLSVLGARRGETGAGLGGGRTLTAERRPLVESGVETGALWTFDVRDNRAATEEPVPNRDRNKALSAVAHEIRTPMTALLSFAGLLADSRLGALSVEQRSAAEVINRNAGQLVRLADDLQLLNRLESGEVRVRFAATDVPALVRELVAEHRGDITYVTGQGPRAHADPVLVRQILRYVLDNAVRYGGARIRAGASFAQGWWTIEIADSGIGIPNGELDRVLRPFERGTNVTGSGLAGAGLGLAIAGELVKLHGGTLRLASVAGTGTTVSIGLPVNGAKTGNW</sequence>
<comment type="caution">
    <text evidence="10">The sequence shown here is derived from an EMBL/GenBank/DDBJ whole genome shotgun (WGS) entry which is preliminary data.</text>
</comment>
<proteinExistence type="predicted"/>
<evidence type="ECO:0000259" key="9">
    <source>
        <dbReference type="PROSITE" id="PS50109"/>
    </source>
</evidence>
<dbReference type="Gene3D" id="1.10.287.130">
    <property type="match status" value="1"/>
</dbReference>
<dbReference type="EMBL" id="WMBA01000012">
    <property type="protein sequence ID" value="MTD54502.1"/>
    <property type="molecule type" value="Genomic_DNA"/>
</dbReference>
<evidence type="ECO:0000256" key="2">
    <source>
        <dbReference type="ARBA" id="ARBA00004236"/>
    </source>
</evidence>
<evidence type="ECO:0000256" key="3">
    <source>
        <dbReference type="ARBA" id="ARBA00012438"/>
    </source>
</evidence>
<dbReference type="GO" id="GO:0000155">
    <property type="term" value="F:phosphorelay sensor kinase activity"/>
    <property type="evidence" value="ECO:0007669"/>
    <property type="project" value="InterPro"/>
</dbReference>
<name>A0A6N7YRA5_9PSEU</name>
<dbReference type="GO" id="GO:0030295">
    <property type="term" value="F:protein kinase activator activity"/>
    <property type="evidence" value="ECO:0007669"/>
    <property type="project" value="TreeGrafter"/>
</dbReference>
<dbReference type="InterPro" id="IPR005467">
    <property type="entry name" value="His_kinase_dom"/>
</dbReference>
<dbReference type="RefSeq" id="WP_154756713.1">
    <property type="nucleotide sequence ID" value="NZ_WMBA01000012.1"/>
</dbReference>
<keyword evidence="4" id="KW-0597">Phosphoprotein</keyword>
<dbReference type="EC" id="2.7.13.3" evidence="3"/>
<dbReference type="InterPro" id="IPR036097">
    <property type="entry name" value="HisK_dim/P_sf"/>
</dbReference>
<dbReference type="CDD" id="cd00075">
    <property type="entry name" value="HATPase"/>
    <property type="match status" value="1"/>
</dbReference>
<dbReference type="PANTHER" id="PTHR42878">
    <property type="entry name" value="TWO-COMPONENT HISTIDINE KINASE"/>
    <property type="match status" value="1"/>
</dbReference>
<evidence type="ECO:0000256" key="4">
    <source>
        <dbReference type="ARBA" id="ARBA00022553"/>
    </source>
</evidence>
<evidence type="ECO:0000313" key="10">
    <source>
        <dbReference type="EMBL" id="MTD54502.1"/>
    </source>
</evidence>
<dbReference type="CDD" id="cd00082">
    <property type="entry name" value="HisKA"/>
    <property type="match status" value="1"/>
</dbReference>
<gene>
    <name evidence="10" type="ORF">GKO32_11015</name>
</gene>
<reference evidence="10 11" key="1">
    <citation type="submission" date="2019-11" db="EMBL/GenBank/DDBJ databases">
        <title>Draft genome of Amycolatopsis RM579.</title>
        <authorList>
            <person name="Duangmal K."/>
            <person name="Mingma R."/>
        </authorList>
    </citation>
    <scope>NUCLEOTIDE SEQUENCE [LARGE SCALE GENOMIC DNA]</scope>
    <source>
        <strain evidence="10 11">RM579</strain>
    </source>
</reference>
<dbReference type="SMART" id="SM00387">
    <property type="entry name" value="HATPase_c"/>
    <property type="match status" value="1"/>
</dbReference>
<dbReference type="Pfam" id="PF02518">
    <property type="entry name" value="HATPase_c"/>
    <property type="match status" value="1"/>
</dbReference>
<evidence type="ECO:0000256" key="6">
    <source>
        <dbReference type="ARBA" id="ARBA00022777"/>
    </source>
</evidence>
<evidence type="ECO:0000256" key="5">
    <source>
        <dbReference type="ARBA" id="ARBA00022679"/>
    </source>
</evidence>
<comment type="catalytic activity">
    <reaction evidence="1">
        <text>ATP + protein L-histidine = ADP + protein N-phospho-L-histidine.</text>
        <dbReference type="EC" id="2.7.13.3"/>
    </reaction>
</comment>
<dbReference type="SUPFAM" id="SSF55874">
    <property type="entry name" value="ATPase domain of HSP90 chaperone/DNA topoisomerase II/histidine kinase"/>
    <property type="match status" value="1"/>
</dbReference>
<dbReference type="GO" id="GO:0000156">
    <property type="term" value="F:phosphorelay response regulator activity"/>
    <property type="evidence" value="ECO:0007669"/>
    <property type="project" value="TreeGrafter"/>
</dbReference>
<evidence type="ECO:0000256" key="1">
    <source>
        <dbReference type="ARBA" id="ARBA00000085"/>
    </source>
</evidence>
<dbReference type="InterPro" id="IPR004358">
    <property type="entry name" value="Sig_transdc_His_kin-like_C"/>
</dbReference>
<evidence type="ECO:0000256" key="8">
    <source>
        <dbReference type="ARBA" id="ARBA00039401"/>
    </source>
</evidence>
<evidence type="ECO:0000256" key="7">
    <source>
        <dbReference type="ARBA" id="ARBA00023012"/>
    </source>
</evidence>
<dbReference type="InterPro" id="IPR003594">
    <property type="entry name" value="HATPase_dom"/>
</dbReference>